<dbReference type="PANTHER" id="PTHR31321">
    <property type="entry name" value="ACYL-COA THIOESTER HYDROLASE YBHC-RELATED"/>
    <property type="match status" value="1"/>
</dbReference>
<evidence type="ECO:0000256" key="7">
    <source>
        <dbReference type="PROSITE-ProRule" id="PRU10040"/>
    </source>
</evidence>
<dbReference type="GO" id="GO:0030599">
    <property type="term" value="F:pectinesterase activity"/>
    <property type="evidence" value="ECO:0007669"/>
    <property type="project" value="UniProtKB-UniRule"/>
</dbReference>
<evidence type="ECO:0000256" key="4">
    <source>
        <dbReference type="ARBA" id="ARBA00022801"/>
    </source>
</evidence>
<comment type="caution">
    <text evidence="10">The sequence shown here is derived from an EMBL/GenBank/DDBJ whole genome shotgun (WGS) entry which is preliminary data.</text>
</comment>
<sequence length="328" mass="36014">MLEIVKLLYVMAMLYVDVKGQPWDIVVAKDGSGQFTTIQAALNSTPNQSPVPIRIYIRTGLYFEKLIIPAEKTNITFIGESRTGTIISYDDYSGKPLPGGGEVGTGTSYSVLVRGNDFMATGLTFLNSAGPIAQAVALHVVADRVIITNCDIIGNQDTLYPTIEGGRQSRQYYKDCFIEGTTDFIFGAATALFENCLIRSLKNSYITAASTPEGTAYGYVFRNCSLTANENATSVYLGRPWRPWAKTVFLNTVMRSHIHPAGWHNWDNPDNEATAFYAEYGTQGVDTGDRVAWSKQLTGEEASQYTVQNVLRGSDGSVWIPIPPTVRI</sequence>
<organism evidence="10 11">
    <name type="scientific">Folsomia candida</name>
    <name type="common">Springtail</name>
    <dbReference type="NCBI Taxonomy" id="158441"/>
    <lineage>
        <taxon>Eukaryota</taxon>
        <taxon>Metazoa</taxon>
        <taxon>Ecdysozoa</taxon>
        <taxon>Arthropoda</taxon>
        <taxon>Hexapoda</taxon>
        <taxon>Collembola</taxon>
        <taxon>Entomobryomorpha</taxon>
        <taxon>Isotomoidea</taxon>
        <taxon>Isotomidae</taxon>
        <taxon>Proisotominae</taxon>
        <taxon>Folsomia</taxon>
    </lineage>
</organism>
<evidence type="ECO:0000313" key="11">
    <source>
        <dbReference type="Proteomes" id="UP000198287"/>
    </source>
</evidence>
<dbReference type="UniPathway" id="UPA00545">
    <property type="reaction ID" value="UER00823"/>
</dbReference>
<evidence type="ECO:0000256" key="5">
    <source>
        <dbReference type="ARBA" id="ARBA00023085"/>
    </source>
</evidence>
<dbReference type="PANTHER" id="PTHR31321:SF57">
    <property type="entry name" value="PECTINESTERASE 53-RELATED"/>
    <property type="match status" value="1"/>
</dbReference>
<gene>
    <name evidence="10" type="ORF">Fcan01_20326</name>
</gene>
<dbReference type="InterPro" id="IPR000070">
    <property type="entry name" value="Pectinesterase_cat"/>
</dbReference>
<dbReference type="InterPro" id="IPR011050">
    <property type="entry name" value="Pectin_lyase_fold/virulence"/>
</dbReference>
<dbReference type="AlphaFoldDB" id="A0A226DKM4"/>
<dbReference type="InterPro" id="IPR033131">
    <property type="entry name" value="Pectinesterase_Asp_AS"/>
</dbReference>
<feature type="domain" description="Pectinesterase catalytic" evidence="9">
    <location>
        <begin position="24"/>
        <end position="313"/>
    </location>
</feature>
<keyword evidence="5 8" id="KW-0063">Aspartyl esterase</keyword>
<dbReference type="InterPro" id="IPR012334">
    <property type="entry name" value="Pectin_lyas_fold"/>
</dbReference>
<evidence type="ECO:0000256" key="1">
    <source>
        <dbReference type="ARBA" id="ARBA00005184"/>
    </source>
</evidence>
<dbReference type="STRING" id="158441.A0A226DKM4"/>
<evidence type="ECO:0000256" key="8">
    <source>
        <dbReference type="RuleBase" id="RU000589"/>
    </source>
</evidence>
<evidence type="ECO:0000313" key="10">
    <source>
        <dbReference type="EMBL" id="OXA45404.1"/>
    </source>
</evidence>
<feature type="signal peptide" evidence="8">
    <location>
        <begin position="1"/>
        <end position="20"/>
    </location>
</feature>
<dbReference type="EC" id="3.1.1.11" evidence="3 8"/>
<proteinExistence type="inferred from homology"/>
<evidence type="ECO:0000259" key="9">
    <source>
        <dbReference type="Pfam" id="PF01095"/>
    </source>
</evidence>
<evidence type="ECO:0000256" key="6">
    <source>
        <dbReference type="ARBA" id="ARBA00047928"/>
    </source>
</evidence>
<dbReference type="Pfam" id="PF01095">
    <property type="entry name" value="Pectinesterase"/>
    <property type="match status" value="1"/>
</dbReference>
<comment type="catalytic activity">
    <reaction evidence="6 8">
        <text>[(1-&gt;4)-alpha-D-galacturonosyl methyl ester](n) + n H2O = [(1-&gt;4)-alpha-D-galacturonosyl](n) + n methanol + n H(+)</text>
        <dbReference type="Rhea" id="RHEA:22380"/>
        <dbReference type="Rhea" id="RHEA-COMP:14570"/>
        <dbReference type="Rhea" id="RHEA-COMP:14573"/>
        <dbReference type="ChEBI" id="CHEBI:15377"/>
        <dbReference type="ChEBI" id="CHEBI:15378"/>
        <dbReference type="ChEBI" id="CHEBI:17790"/>
        <dbReference type="ChEBI" id="CHEBI:140522"/>
        <dbReference type="ChEBI" id="CHEBI:140523"/>
        <dbReference type="EC" id="3.1.1.11"/>
    </reaction>
</comment>
<feature type="active site" evidence="7">
    <location>
        <position position="183"/>
    </location>
</feature>
<protein>
    <recommendedName>
        <fullName evidence="3 8">Pectinesterase</fullName>
        <ecNumber evidence="3 8">3.1.1.11</ecNumber>
    </recommendedName>
</protein>
<dbReference type="PROSITE" id="PS00503">
    <property type="entry name" value="PECTINESTERASE_2"/>
    <property type="match status" value="1"/>
</dbReference>
<evidence type="ECO:0000256" key="3">
    <source>
        <dbReference type="ARBA" id="ARBA00013229"/>
    </source>
</evidence>
<dbReference type="OrthoDB" id="2019149at2759"/>
<accession>A0A226DKM4</accession>
<dbReference type="GO" id="GO:0042545">
    <property type="term" value="P:cell wall modification"/>
    <property type="evidence" value="ECO:0007669"/>
    <property type="project" value="UniProtKB-UniRule"/>
</dbReference>
<keyword evidence="11" id="KW-1185">Reference proteome</keyword>
<dbReference type="Gene3D" id="2.160.20.10">
    <property type="entry name" value="Single-stranded right-handed beta-helix, Pectin lyase-like"/>
    <property type="match status" value="1"/>
</dbReference>
<feature type="chain" id="PRO_5011823784" description="Pectinesterase" evidence="8">
    <location>
        <begin position="21"/>
        <end position="328"/>
    </location>
</feature>
<comment type="pathway">
    <text evidence="1 8">Glycan metabolism; pectin degradation; 2-dehydro-3-deoxy-D-gluconate from pectin: step 1/5.</text>
</comment>
<reference evidence="10 11" key="1">
    <citation type="submission" date="2015-12" db="EMBL/GenBank/DDBJ databases">
        <title>The genome of Folsomia candida.</title>
        <authorList>
            <person name="Faddeeva A."/>
            <person name="Derks M.F."/>
            <person name="Anvar Y."/>
            <person name="Smit S."/>
            <person name="Van Straalen N."/>
            <person name="Roelofs D."/>
        </authorList>
    </citation>
    <scope>NUCLEOTIDE SEQUENCE [LARGE SCALE GENOMIC DNA]</scope>
    <source>
        <strain evidence="10 11">VU population</strain>
        <tissue evidence="10">Whole body</tissue>
    </source>
</reference>
<dbReference type="GO" id="GO:0045490">
    <property type="term" value="P:pectin catabolic process"/>
    <property type="evidence" value="ECO:0007669"/>
    <property type="project" value="UniProtKB-UniRule"/>
</dbReference>
<keyword evidence="4 8" id="KW-0378">Hydrolase</keyword>
<evidence type="ECO:0000256" key="2">
    <source>
        <dbReference type="ARBA" id="ARBA00008891"/>
    </source>
</evidence>
<comment type="similarity">
    <text evidence="2">Belongs to the pectinesterase family.</text>
</comment>
<keyword evidence="8" id="KW-0732">Signal</keyword>
<name>A0A226DKM4_FOLCA</name>
<dbReference type="EMBL" id="LNIX01000018">
    <property type="protein sequence ID" value="OXA45404.1"/>
    <property type="molecule type" value="Genomic_DNA"/>
</dbReference>
<dbReference type="Proteomes" id="UP000198287">
    <property type="component" value="Unassembled WGS sequence"/>
</dbReference>
<dbReference type="SUPFAM" id="SSF51126">
    <property type="entry name" value="Pectin lyase-like"/>
    <property type="match status" value="1"/>
</dbReference>